<dbReference type="PANTHER" id="PTHR43476:SF4">
    <property type="entry name" value="BLR0106 PROTEIN"/>
    <property type="match status" value="1"/>
</dbReference>
<evidence type="ECO:0000259" key="3">
    <source>
        <dbReference type="Pfam" id="PF01494"/>
    </source>
</evidence>
<dbReference type="SUPFAM" id="SSF51905">
    <property type="entry name" value="FAD/NAD(P)-binding domain"/>
    <property type="match status" value="1"/>
</dbReference>
<protein>
    <recommendedName>
        <fullName evidence="3">FAD-binding domain-containing protein</fullName>
    </recommendedName>
</protein>
<dbReference type="GO" id="GO:0071949">
    <property type="term" value="F:FAD binding"/>
    <property type="evidence" value="ECO:0007669"/>
    <property type="project" value="InterPro"/>
</dbReference>
<proteinExistence type="predicted"/>
<dbReference type="PANTHER" id="PTHR43476">
    <property type="entry name" value="3-(3-HYDROXY-PHENYL)PROPIONATE/3-HYDROXYCINNAMIC ACID HYDROXYLASE"/>
    <property type="match status" value="1"/>
</dbReference>
<dbReference type="InterPro" id="IPR050631">
    <property type="entry name" value="PheA/TfdB_FAD_monoxygenase"/>
</dbReference>
<comment type="caution">
    <text evidence="4">The sequence shown here is derived from an EMBL/GenBank/DDBJ whole genome shotgun (WGS) entry which is preliminary data.</text>
</comment>
<keyword evidence="2" id="KW-0520">NAD</keyword>
<evidence type="ECO:0000313" key="4">
    <source>
        <dbReference type="EMBL" id="PNG90024.1"/>
    </source>
</evidence>
<evidence type="ECO:0000256" key="1">
    <source>
        <dbReference type="ARBA" id="ARBA00023002"/>
    </source>
</evidence>
<evidence type="ECO:0000313" key="5">
    <source>
        <dbReference type="Proteomes" id="UP000236520"/>
    </source>
</evidence>
<reference evidence="4 5" key="1">
    <citation type="submission" date="2015-09" db="EMBL/GenBank/DDBJ databases">
        <title>Genome sequence, genome mining and natural product profiling of a biocontrol bacterium Streptomyces malaysiensis F913.</title>
        <authorList>
            <person name="Xu Y."/>
            <person name="Wei J."/>
            <person name="Xie J."/>
            <person name="Li T."/>
            <person name="Zhou Z."/>
        </authorList>
    </citation>
    <scope>NUCLEOTIDE SEQUENCE [LARGE SCALE GENOMIC DNA]</scope>
    <source>
        <strain evidence="4 5">F913</strain>
    </source>
</reference>
<dbReference type="EMBL" id="LJIW01000002">
    <property type="protein sequence ID" value="PNG90024.1"/>
    <property type="molecule type" value="Genomic_DNA"/>
</dbReference>
<evidence type="ECO:0000256" key="2">
    <source>
        <dbReference type="ARBA" id="ARBA00023027"/>
    </source>
</evidence>
<name>A0A2J7YPS7_STRMQ</name>
<organism evidence="4 5">
    <name type="scientific">Streptomyces malaysiensis</name>
    <dbReference type="NCBI Taxonomy" id="92644"/>
    <lineage>
        <taxon>Bacteria</taxon>
        <taxon>Bacillati</taxon>
        <taxon>Actinomycetota</taxon>
        <taxon>Actinomycetes</taxon>
        <taxon>Kitasatosporales</taxon>
        <taxon>Streptomycetaceae</taxon>
        <taxon>Streptomyces</taxon>
        <taxon>Streptomyces violaceusniger group</taxon>
    </lineage>
</organism>
<keyword evidence="1" id="KW-0560">Oxidoreductase</keyword>
<dbReference type="InterPro" id="IPR002938">
    <property type="entry name" value="FAD-bd"/>
</dbReference>
<accession>A0A2J7YPS7</accession>
<dbReference type="AlphaFoldDB" id="A0A2J7YPS7"/>
<sequence>MSGAADSVDVVIVGGGIAGCALAVKLAEAGFSVVLLEKSTRFRDHVRGEALLPWGVAEARELGLEQALLAAGGGYAGALVACGDGVSYHEAAQSAVDLSKAVPGVPGALNVGHPDACEALLHSAETAGAQILRGVVDIEIPAGEEGAIRFAVARRKRRLRCRIVVGADGRRSAVRRQTGLRLMSSTPRTYGAGLLLGGLPWPTGENAGGTEGDLHYLAFPRESGVVRTYLFWDAARGNLVSGSSSAQDYLHLLSSQFLPDGCDLGGAAPKGPCAAFPMNDSRCDHINPPGAVLVGDAAGWSDPLIGQGLSIALRDARMVAETLIWNRNWHPDIFRGYCAERAERMRRLHISARLATELRCGFTAEARNRRRKWNEEVQRDVQLSGPLLGNLAGPETVAAEAYDPSVIRRILALGEY</sequence>
<dbReference type="InterPro" id="IPR036188">
    <property type="entry name" value="FAD/NAD-bd_sf"/>
</dbReference>
<feature type="domain" description="FAD-binding" evidence="3">
    <location>
        <begin position="8"/>
        <end position="346"/>
    </location>
</feature>
<gene>
    <name evidence="4" type="ORF">SMF913_25489</name>
</gene>
<dbReference type="Pfam" id="PF01494">
    <property type="entry name" value="FAD_binding_3"/>
    <property type="match status" value="1"/>
</dbReference>
<dbReference type="PRINTS" id="PR00420">
    <property type="entry name" value="RNGMNOXGNASE"/>
</dbReference>
<keyword evidence="5" id="KW-1185">Reference proteome</keyword>
<dbReference type="Proteomes" id="UP000236520">
    <property type="component" value="Unassembled WGS sequence"/>
</dbReference>
<dbReference type="GO" id="GO:0016491">
    <property type="term" value="F:oxidoreductase activity"/>
    <property type="evidence" value="ECO:0007669"/>
    <property type="project" value="UniProtKB-KW"/>
</dbReference>
<dbReference type="Gene3D" id="3.50.50.60">
    <property type="entry name" value="FAD/NAD(P)-binding domain"/>
    <property type="match status" value="1"/>
</dbReference>